<proteinExistence type="inferred from homology"/>
<dbReference type="PROSITE" id="PS00588">
    <property type="entry name" value="FLAGELLA_BB_ROD"/>
    <property type="match status" value="1"/>
</dbReference>
<evidence type="ECO:0000313" key="12">
    <source>
        <dbReference type="EMBL" id="MCQ8184899.1"/>
    </source>
</evidence>
<feature type="domain" description="Flagellar hook protein FlgE/F/G-like D1" evidence="11">
    <location>
        <begin position="96"/>
        <end position="159"/>
    </location>
</feature>
<protein>
    <recommendedName>
        <fullName evidence="3 7">Flagellar basal-body rod protein FlgG</fullName>
    </recommendedName>
    <alternativeName>
        <fullName evidence="6 8">Distal rod protein</fullName>
    </alternativeName>
</protein>
<dbReference type="SUPFAM" id="SSF117143">
    <property type="entry name" value="Flagellar hook protein flgE"/>
    <property type="match status" value="1"/>
</dbReference>
<evidence type="ECO:0000256" key="5">
    <source>
        <dbReference type="ARBA" id="ARBA00025933"/>
    </source>
</evidence>
<dbReference type="InterPro" id="IPR020013">
    <property type="entry name" value="Flagellar_FlgE/F/G"/>
</dbReference>
<dbReference type="InterPro" id="IPR012834">
    <property type="entry name" value="FlgG_G_neg"/>
</dbReference>
<dbReference type="GO" id="GO:0071978">
    <property type="term" value="P:bacterial-type flagellum-dependent swarming motility"/>
    <property type="evidence" value="ECO:0007669"/>
    <property type="project" value="TreeGrafter"/>
</dbReference>
<keyword evidence="12" id="KW-0969">Cilium</keyword>
<dbReference type="NCBIfam" id="TIGR03506">
    <property type="entry name" value="FlgEFG_subfam"/>
    <property type="match status" value="2"/>
</dbReference>
<comment type="subcellular location">
    <subcellularLocation>
        <location evidence="1 8">Bacterial flagellum basal body</location>
    </subcellularLocation>
</comment>
<keyword evidence="12" id="KW-0966">Cell projection</keyword>
<dbReference type="PANTHER" id="PTHR30435:SF19">
    <property type="entry name" value="FLAGELLAR BASAL-BODY ROD PROTEIN FLGG"/>
    <property type="match status" value="1"/>
</dbReference>
<feature type="domain" description="Flagellar basal-body/hook protein C-terminal" evidence="10">
    <location>
        <begin position="215"/>
        <end position="259"/>
    </location>
</feature>
<name>A0A9X2L8J2_9PROT</name>
<evidence type="ECO:0000259" key="11">
    <source>
        <dbReference type="Pfam" id="PF22692"/>
    </source>
</evidence>
<keyword evidence="4 8" id="KW-0975">Bacterial flagellum</keyword>
<dbReference type="PANTHER" id="PTHR30435">
    <property type="entry name" value="FLAGELLAR PROTEIN"/>
    <property type="match status" value="1"/>
</dbReference>
<evidence type="ECO:0000256" key="4">
    <source>
        <dbReference type="ARBA" id="ARBA00023143"/>
    </source>
</evidence>
<dbReference type="Pfam" id="PF06429">
    <property type="entry name" value="Flg_bbr_C"/>
    <property type="match status" value="1"/>
</dbReference>
<dbReference type="InterPro" id="IPR053967">
    <property type="entry name" value="LlgE_F_G-like_D1"/>
</dbReference>
<comment type="similarity">
    <text evidence="2 8">Belongs to the flagella basal body rod proteins family.</text>
</comment>
<keyword evidence="13" id="KW-1185">Reference proteome</keyword>
<dbReference type="InterPro" id="IPR001444">
    <property type="entry name" value="Flag_bb_rod_N"/>
</dbReference>
<sequence length="261" mass="27216">MNPLNIAATGMAAQQTRVSTIANNIANMSTTAYAPRRATFADLFYRQEVTPGVLSSRTGTIVPGGVQLGIGVRTAQVVAEQSQGALANTGGDLDIAIEGRGFFDVELPSGERVYTRDGRFSLSPDGTLVTSEGFPVSGGIAIPENARSVSISAEGQVFAVFSDGTPPQEVGLIGITIFANDKGLEALGGNLYRETEASGVPLGGFAGVDGAGFMRQGFLEESSVDVVSEIADLIEAQRGYELNSKVMTAADEMLTATTRIR</sequence>
<evidence type="ECO:0000259" key="10">
    <source>
        <dbReference type="Pfam" id="PF06429"/>
    </source>
</evidence>
<evidence type="ECO:0000256" key="1">
    <source>
        <dbReference type="ARBA" id="ARBA00004117"/>
    </source>
</evidence>
<dbReference type="EMBL" id="JANIBC010000003">
    <property type="protein sequence ID" value="MCQ8184899.1"/>
    <property type="molecule type" value="Genomic_DNA"/>
</dbReference>
<evidence type="ECO:0000259" key="9">
    <source>
        <dbReference type="Pfam" id="PF00460"/>
    </source>
</evidence>
<dbReference type="NCBIfam" id="TIGR02488">
    <property type="entry name" value="flgG_G_neg"/>
    <property type="match status" value="1"/>
</dbReference>
<feature type="domain" description="Flagellar basal body rod protein N-terminal" evidence="9">
    <location>
        <begin position="4"/>
        <end position="33"/>
    </location>
</feature>
<evidence type="ECO:0000313" key="13">
    <source>
        <dbReference type="Proteomes" id="UP001142610"/>
    </source>
</evidence>
<organism evidence="12 13">
    <name type="scientific">Parvularcula maris</name>
    <dbReference type="NCBI Taxonomy" id="2965077"/>
    <lineage>
        <taxon>Bacteria</taxon>
        <taxon>Pseudomonadati</taxon>
        <taxon>Pseudomonadota</taxon>
        <taxon>Alphaproteobacteria</taxon>
        <taxon>Parvularculales</taxon>
        <taxon>Parvularculaceae</taxon>
        <taxon>Parvularcula</taxon>
    </lineage>
</organism>
<comment type="caution">
    <text evidence="12">The sequence shown here is derived from an EMBL/GenBank/DDBJ whole genome shotgun (WGS) entry which is preliminary data.</text>
</comment>
<dbReference type="InterPro" id="IPR019776">
    <property type="entry name" value="Flagellar_basal_body_rod_CS"/>
</dbReference>
<reference evidence="12" key="1">
    <citation type="submission" date="2022-07" db="EMBL/GenBank/DDBJ databases">
        <title>Parvularcula maris sp. nov., an algicidal bacterium isolated from seawater.</title>
        <authorList>
            <person name="Li F."/>
        </authorList>
    </citation>
    <scope>NUCLEOTIDE SEQUENCE</scope>
    <source>
        <strain evidence="12">BGMRC 0090</strain>
    </source>
</reference>
<dbReference type="InterPro" id="IPR037925">
    <property type="entry name" value="FlgE/F/G-like"/>
</dbReference>
<dbReference type="Proteomes" id="UP001142610">
    <property type="component" value="Unassembled WGS sequence"/>
</dbReference>
<dbReference type="Pfam" id="PF22692">
    <property type="entry name" value="LlgE_F_G_D1"/>
    <property type="match status" value="1"/>
</dbReference>
<gene>
    <name evidence="12" type="primary">flgG</name>
    <name evidence="12" type="ORF">NOG11_05795</name>
</gene>
<evidence type="ECO:0000256" key="6">
    <source>
        <dbReference type="ARBA" id="ARBA00032912"/>
    </source>
</evidence>
<accession>A0A9X2L8J2</accession>
<keyword evidence="12" id="KW-0282">Flagellum</keyword>
<comment type="subunit">
    <text evidence="5 8">The basal body constitutes a major portion of the flagellar organelle and consists of four rings (L,P,S, and M) mounted on a central rod. The rod consists of about 26 subunits of FlgG in the distal portion, and FlgB, FlgC and FlgF are thought to build up the proximal portion of the rod with about 6 subunits each.</text>
</comment>
<evidence type="ECO:0000256" key="3">
    <source>
        <dbReference type="ARBA" id="ARBA00017948"/>
    </source>
</evidence>
<evidence type="ECO:0000256" key="8">
    <source>
        <dbReference type="RuleBase" id="RU362116"/>
    </source>
</evidence>
<dbReference type="AlphaFoldDB" id="A0A9X2L8J2"/>
<evidence type="ECO:0000256" key="7">
    <source>
        <dbReference type="NCBIfam" id="TIGR02488"/>
    </source>
</evidence>
<dbReference type="Pfam" id="PF00460">
    <property type="entry name" value="Flg_bb_rod"/>
    <property type="match status" value="1"/>
</dbReference>
<evidence type="ECO:0000256" key="2">
    <source>
        <dbReference type="ARBA" id="ARBA00009677"/>
    </source>
</evidence>
<dbReference type="InterPro" id="IPR010930">
    <property type="entry name" value="Flg_bb/hook_C_dom"/>
</dbReference>
<dbReference type="RefSeq" id="WP_256618761.1">
    <property type="nucleotide sequence ID" value="NZ_JANIBC010000003.1"/>
</dbReference>
<dbReference type="GO" id="GO:0009426">
    <property type="term" value="C:bacterial-type flagellum basal body, distal rod"/>
    <property type="evidence" value="ECO:0007669"/>
    <property type="project" value="UniProtKB-UniRule"/>
</dbReference>